<accession>I4B1A0</accession>
<keyword evidence="1" id="KW-0812">Transmembrane</keyword>
<keyword evidence="1" id="KW-1133">Transmembrane helix</keyword>
<evidence type="ECO:0000256" key="1">
    <source>
        <dbReference type="SAM" id="Phobius"/>
    </source>
</evidence>
<gene>
    <name evidence="2" type="ordered locus">Turpa_0401</name>
</gene>
<evidence type="ECO:0000313" key="2">
    <source>
        <dbReference type="EMBL" id="AFM11057.1"/>
    </source>
</evidence>
<feature type="transmembrane region" description="Helical" evidence="1">
    <location>
        <begin position="93"/>
        <end position="112"/>
    </location>
</feature>
<evidence type="ECO:0000313" key="3">
    <source>
        <dbReference type="Proteomes" id="UP000006048"/>
    </source>
</evidence>
<sequence>MAFAQKLTRSGAFYIVRDGDPLVARRVRKLPMRGLFRILFPLSIIRIHRPATDAKVSILPDAAGWLVLAIAAGGVAVEFLMPRNKFPREYPAIFPFAFAAAYLFNLLLDLYLTHKAIKNL</sequence>
<name>I4B1A0_TURPD</name>
<organism evidence="2 3">
    <name type="scientific">Turneriella parva (strain ATCC BAA-1111 / DSM 21527 / NCTC 11395 / H)</name>
    <name type="common">Leptospira parva</name>
    <dbReference type="NCBI Taxonomy" id="869212"/>
    <lineage>
        <taxon>Bacteria</taxon>
        <taxon>Pseudomonadati</taxon>
        <taxon>Spirochaetota</taxon>
        <taxon>Spirochaetia</taxon>
        <taxon>Leptospirales</taxon>
        <taxon>Leptospiraceae</taxon>
        <taxon>Turneriella</taxon>
    </lineage>
</organism>
<dbReference type="EMBL" id="CP002959">
    <property type="protein sequence ID" value="AFM11057.1"/>
    <property type="molecule type" value="Genomic_DNA"/>
</dbReference>
<proteinExistence type="predicted"/>
<protein>
    <submittedName>
        <fullName evidence="2">Uncharacterized protein</fullName>
    </submittedName>
</protein>
<reference evidence="2 3" key="1">
    <citation type="submission" date="2012-06" db="EMBL/GenBank/DDBJ databases">
        <title>The complete chromosome of genome of Turneriella parva DSM 21527.</title>
        <authorList>
            <consortium name="US DOE Joint Genome Institute (JGI-PGF)"/>
            <person name="Lucas S."/>
            <person name="Han J."/>
            <person name="Lapidus A."/>
            <person name="Bruce D."/>
            <person name="Goodwin L."/>
            <person name="Pitluck S."/>
            <person name="Peters L."/>
            <person name="Kyrpides N."/>
            <person name="Mavromatis K."/>
            <person name="Ivanova N."/>
            <person name="Mikhailova N."/>
            <person name="Chertkov O."/>
            <person name="Detter J.C."/>
            <person name="Tapia R."/>
            <person name="Han C."/>
            <person name="Land M."/>
            <person name="Hauser L."/>
            <person name="Markowitz V."/>
            <person name="Cheng J.-F."/>
            <person name="Hugenholtz P."/>
            <person name="Woyke T."/>
            <person name="Wu D."/>
            <person name="Gronow S."/>
            <person name="Wellnitz S."/>
            <person name="Brambilla E."/>
            <person name="Klenk H.-P."/>
            <person name="Eisen J.A."/>
        </authorList>
    </citation>
    <scope>NUCLEOTIDE SEQUENCE [LARGE SCALE GENOMIC DNA]</scope>
    <source>
        <strain evidence="3">ATCC BAA-1111 / DSM 21527 / NCTC 11395 / H</strain>
    </source>
</reference>
<dbReference type="Proteomes" id="UP000006048">
    <property type="component" value="Chromosome"/>
</dbReference>
<dbReference type="AlphaFoldDB" id="I4B1A0"/>
<keyword evidence="1" id="KW-0472">Membrane</keyword>
<dbReference type="RefSeq" id="WP_014801577.1">
    <property type="nucleotide sequence ID" value="NC_018020.1"/>
</dbReference>
<dbReference type="STRING" id="869212.Turpa_0401"/>
<dbReference type="KEGG" id="tpx:Turpa_0401"/>
<feature type="transmembrane region" description="Helical" evidence="1">
    <location>
        <begin position="63"/>
        <end position="81"/>
    </location>
</feature>
<dbReference type="HOGENOM" id="CLU_2048702_0_0_12"/>
<keyword evidence="3" id="KW-1185">Reference proteome</keyword>